<gene>
    <name evidence="1" type="ORF">SMU82_00990</name>
</gene>
<dbReference type="Gene3D" id="3.30.1240.10">
    <property type="match status" value="1"/>
</dbReference>
<dbReference type="PROSITE" id="PS01229">
    <property type="entry name" value="COF_2"/>
    <property type="match status" value="1"/>
</dbReference>
<dbReference type="InterPro" id="IPR000150">
    <property type="entry name" value="Cof"/>
</dbReference>
<dbReference type="Pfam" id="PF08282">
    <property type="entry name" value="Hydrolase_3"/>
    <property type="match status" value="1"/>
</dbReference>
<protein>
    <submittedName>
        <fullName evidence="1">Uncharacterized protein</fullName>
    </submittedName>
</protein>
<proteinExistence type="predicted"/>
<dbReference type="PANTHER" id="PTHR10000">
    <property type="entry name" value="PHOSPHOSERINE PHOSPHATASE"/>
    <property type="match status" value="1"/>
</dbReference>
<dbReference type="AlphaFoldDB" id="A0A829BY85"/>
<evidence type="ECO:0000313" key="2">
    <source>
        <dbReference type="Proteomes" id="UP000011676"/>
    </source>
</evidence>
<dbReference type="SFLD" id="SFLDS00003">
    <property type="entry name" value="Haloacid_Dehalogenase"/>
    <property type="match status" value="1"/>
</dbReference>
<dbReference type="SUPFAM" id="SSF56784">
    <property type="entry name" value="HAD-like"/>
    <property type="match status" value="1"/>
</dbReference>
<dbReference type="SFLD" id="SFLDG01144">
    <property type="entry name" value="C2.B.4:_PGP_Like"/>
    <property type="match status" value="1"/>
</dbReference>
<dbReference type="NCBIfam" id="TIGR00099">
    <property type="entry name" value="Cof-subfamily"/>
    <property type="match status" value="1"/>
</dbReference>
<dbReference type="SFLD" id="SFLDG01140">
    <property type="entry name" value="C2.B:_Phosphomannomutase_and_P"/>
    <property type="match status" value="1"/>
</dbReference>
<reference evidence="1 2" key="1">
    <citation type="journal article" date="2013" name="Mol. Biol. Evol.">
        <title>Evolutionary and population genomics of the cavity causing bacteria Streptococcus mutans.</title>
        <authorList>
            <person name="Cornejo O.E."/>
            <person name="Lefebure T."/>
            <person name="Pavinski Bitar P.D."/>
            <person name="Lang P."/>
            <person name="Richards V.P."/>
            <person name="Eilertson K."/>
            <person name="Do T."/>
            <person name="Beighton D."/>
            <person name="Zeng L."/>
            <person name="Ahn S.J."/>
            <person name="Burne R.A."/>
            <person name="Siepel A."/>
            <person name="Bustamante C.D."/>
            <person name="Stanhope M.J."/>
        </authorList>
    </citation>
    <scope>NUCLEOTIDE SEQUENCE [LARGE SCALE GENOMIC DNA]</scope>
    <source>
        <strain evidence="1 2">SM6</strain>
    </source>
</reference>
<dbReference type="Gene3D" id="3.40.50.1000">
    <property type="entry name" value="HAD superfamily/HAD-like"/>
    <property type="match status" value="1"/>
</dbReference>
<name>A0A829BY85_STRMG</name>
<dbReference type="Proteomes" id="UP000011676">
    <property type="component" value="Unassembled WGS sequence"/>
</dbReference>
<dbReference type="GO" id="GO:0000287">
    <property type="term" value="F:magnesium ion binding"/>
    <property type="evidence" value="ECO:0007669"/>
    <property type="project" value="TreeGrafter"/>
</dbReference>
<dbReference type="GO" id="GO:0005829">
    <property type="term" value="C:cytosol"/>
    <property type="evidence" value="ECO:0007669"/>
    <property type="project" value="TreeGrafter"/>
</dbReference>
<dbReference type="InterPro" id="IPR036412">
    <property type="entry name" value="HAD-like_sf"/>
</dbReference>
<dbReference type="RefSeq" id="WP_002273360.1">
    <property type="nucleotide sequence ID" value="NZ_AHSR01000004.1"/>
</dbReference>
<comment type="caution">
    <text evidence="1">The sequence shown here is derived from an EMBL/GenBank/DDBJ whole genome shotgun (WGS) entry which is preliminary data.</text>
</comment>
<dbReference type="GO" id="GO:0016791">
    <property type="term" value="F:phosphatase activity"/>
    <property type="evidence" value="ECO:0007669"/>
    <property type="project" value="TreeGrafter"/>
</dbReference>
<dbReference type="InterPro" id="IPR023214">
    <property type="entry name" value="HAD_sf"/>
</dbReference>
<dbReference type="PANTHER" id="PTHR10000:SF53">
    <property type="entry name" value="5-AMINO-6-(5-PHOSPHO-D-RIBITYLAMINO)URACIL PHOSPHATASE YBJI-RELATED"/>
    <property type="match status" value="1"/>
</dbReference>
<sequence length="270" mass="30507">MSVKVIATDMDGTFLNSKGSYDHNRFQRILKQLQERDIRFVVASSNPYRQLREHFPDCHEQLTFVGENGANIISKNQSLVEVFQQREDIASIIYFIEEKYPQAVVVLSGEKKGYLKKGVSENIVKMLSPFFPVLELVNSFSPLPDERFFKLTLQVKEEESAQIMKAIADYKTSQRLVGTASGFGYIDIITKGLHKGWALQQLLKRWNFTGDHLMAFGDGGNDIEMLKLAKYSYAMANAPKNVKAAANYQAKSNDESGVLDVIDNYLASID</sequence>
<dbReference type="NCBIfam" id="TIGR01484">
    <property type="entry name" value="HAD-SF-IIB"/>
    <property type="match status" value="1"/>
</dbReference>
<dbReference type="EMBL" id="AHSR01000004">
    <property type="protein sequence ID" value="EMC25543.1"/>
    <property type="molecule type" value="Genomic_DNA"/>
</dbReference>
<evidence type="ECO:0000313" key="1">
    <source>
        <dbReference type="EMBL" id="EMC25543.1"/>
    </source>
</evidence>
<dbReference type="InterPro" id="IPR006379">
    <property type="entry name" value="HAD-SF_hydro_IIB"/>
</dbReference>
<dbReference type="CDD" id="cd07518">
    <property type="entry name" value="HAD_YbiV-Like"/>
    <property type="match status" value="1"/>
</dbReference>
<accession>A0A829BY85</accession>
<organism evidence="1 2">
    <name type="scientific">Streptococcus mutans SM6</name>
    <dbReference type="NCBI Taxonomy" id="857119"/>
    <lineage>
        <taxon>Bacteria</taxon>
        <taxon>Bacillati</taxon>
        <taxon>Bacillota</taxon>
        <taxon>Bacilli</taxon>
        <taxon>Lactobacillales</taxon>
        <taxon>Streptococcaceae</taxon>
        <taxon>Streptococcus</taxon>
    </lineage>
</organism>